<dbReference type="PANTHER" id="PTHR11527">
    <property type="entry name" value="HEAT-SHOCK PROTEIN 20 FAMILY MEMBER"/>
    <property type="match status" value="1"/>
</dbReference>
<dbReference type="PROSITE" id="PS01031">
    <property type="entry name" value="SHSP"/>
    <property type="match status" value="1"/>
</dbReference>
<feature type="domain" description="SHSP" evidence="4">
    <location>
        <begin position="26"/>
        <end position="134"/>
    </location>
</feature>
<gene>
    <name evidence="5" type="ORF">VNO77_04923</name>
</gene>
<sequence length="134" mass="14847">MSIIPNNNAFMNSPFSTAIALPELRGNTAFLNSQVDWKETPEAHVFKADITGLSKEEVKVEVEDGRVLQISGERKVEKEDKSNAFHHVECSSGKFMRSFTLPENVKLDQVKASMDNGVLTVTVPKILDAKAIEN</sequence>
<reference evidence="5 6" key="1">
    <citation type="submission" date="2024-01" db="EMBL/GenBank/DDBJ databases">
        <title>The genomes of 5 underutilized Papilionoideae crops provide insights into root nodulation and disease resistanc.</title>
        <authorList>
            <person name="Jiang F."/>
        </authorList>
    </citation>
    <scope>NUCLEOTIDE SEQUENCE [LARGE SCALE GENOMIC DNA]</scope>
    <source>
        <strain evidence="5">LVBAO_FW01</strain>
        <tissue evidence="5">Leaves</tissue>
    </source>
</reference>
<dbReference type="SUPFAM" id="SSF49764">
    <property type="entry name" value="HSP20-like chaperones"/>
    <property type="match status" value="1"/>
</dbReference>
<comment type="similarity">
    <text evidence="2 3">Belongs to the small heat shock protein (HSP20) family.</text>
</comment>
<evidence type="ECO:0000313" key="6">
    <source>
        <dbReference type="Proteomes" id="UP001367508"/>
    </source>
</evidence>
<evidence type="ECO:0000256" key="1">
    <source>
        <dbReference type="ARBA" id="ARBA00023016"/>
    </source>
</evidence>
<evidence type="ECO:0000259" key="4">
    <source>
        <dbReference type="PROSITE" id="PS01031"/>
    </source>
</evidence>
<evidence type="ECO:0000256" key="3">
    <source>
        <dbReference type="RuleBase" id="RU003616"/>
    </source>
</evidence>
<organism evidence="5 6">
    <name type="scientific">Canavalia gladiata</name>
    <name type="common">Sword bean</name>
    <name type="synonym">Dolichos gladiatus</name>
    <dbReference type="NCBI Taxonomy" id="3824"/>
    <lineage>
        <taxon>Eukaryota</taxon>
        <taxon>Viridiplantae</taxon>
        <taxon>Streptophyta</taxon>
        <taxon>Embryophyta</taxon>
        <taxon>Tracheophyta</taxon>
        <taxon>Spermatophyta</taxon>
        <taxon>Magnoliopsida</taxon>
        <taxon>eudicotyledons</taxon>
        <taxon>Gunneridae</taxon>
        <taxon>Pentapetalae</taxon>
        <taxon>rosids</taxon>
        <taxon>fabids</taxon>
        <taxon>Fabales</taxon>
        <taxon>Fabaceae</taxon>
        <taxon>Papilionoideae</taxon>
        <taxon>50 kb inversion clade</taxon>
        <taxon>NPAAA clade</taxon>
        <taxon>indigoferoid/millettioid clade</taxon>
        <taxon>Phaseoleae</taxon>
        <taxon>Canavalia</taxon>
    </lineage>
</organism>
<keyword evidence="1" id="KW-0346">Stress response</keyword>
<dbReference type="InterPro" id="IPR031107">
    <property type="entry name" value="Small_HSP"/>
</dbReference>
<dbReference type="InterPro" id="IPR002068">
    <property type="entry name" value="A-crystallin/Hsp20_dom"/>
</dbReference>
<dbReference type="Proteomes" id="UP001367508">
    <property type="component" value="Unassembled WGS sequence"/>
</dbReference>
<keyword evidence="6" id="KW-1185">Reference proteome</keyword>
<evidence type="ECO:0000313" key="5">
    <source>
        <dbReference type="EMBL" id="KAK7362800.1"/>
    </source>
</evidence>
<comment type="caution">
    <text evidence="5">The sequence shown here is derived from an EMBL/GenBank/DDBJ whole genome shotgun (WGS) entry which is preliminary data.</text>
</comment>
<dbReference type="InterPro" id="IPR008978">
    <property type="entry name" value="HSP20-like_chaperone"/>
</dbReference>
<dbReference type="CDD" id="cd06472">
    <property type="entry name" value="ACD_ScHsp26_like"/>
    <property type="match status" value="1"/>
</dbReference>
<accession>A0AAN9MXD4</accession>
<dbReference type="AlphaFoldDB" id="A0AAN9MXD4"/>
<protein>
    <recommendedName>
        <fullName evidence="4">SHSP domain-containing protein</fullName>
    </recommendedName>
</protein>
<evidence type="ECO:0000256" key="2">
    <source>
        <dbReference type="PROSITE-ProRule" id="PRU00285"/>
    </source>
</evidence>
<proteinExistence type="inferred from homology"/>
<dbReference type="EMBL" id="JAYMYQ010000001">
    <property type="protein sequence ID" value="KAK7362800.1"/>
    <property type="molecule type" value="Genomic_DNA"/>
</dbReference>
<dbReference type="Gene3D" id="2.60.40.790">
    <property type="match status" value="1"/>
</dbReference>
<dbReference type="Pfam" id="PF00011">
    <property type="entry name" value="HSP20"/>
    <property type="match status" value="1"/>
</dbReference>
<name>A0AAN9MXD4_CANGL</name>